<dbReference type="Proteomes" id="UP000564784">
    <property type="component" value="Unassembled WGS sequence"/>
</dbReference>
<comment type="caution">
    <text evidence="3">The sequence shown here is derived from an EMBL/GenBank/DDBJ whole genome shotgun (WGS) entry which is preliminary data.</text>
</comment>
<dbReference type="InterPro" id="IPR018838">
    <property type="entry name" value="ZGRF1-like_N"/>
</dbReference>
<evidence type="ECO:0000313" key="4">
    <source>
        <dbReference type="Proteomes" id="UP000564784"/>
    </source>
</evidence>
<dbReference type="PANTHER" id="PTHR28535:SF1">
    <property type="entry name" value="PROTEIN ZGRF1"/>
    <property type="match status" value="1"/>
</dbReference>
<dbReference type="GO" id="GO:0006302">
    <property type="term" value="P:double-strand break repair"/>
    <property type="evidence" value="ECO:0007669"/>
    <property type="project" value="TreeGrafter"/>
</dbReference>
<organism evidence="3 4">
    <name type="scientific">Loxia curvirostra</name>
    <name type="common">Red crossbill</name>
    <dbReference type="NCBI Taxonomy" id="64802"/>
    <lineage>
        <taxon>Eukaryota</taxon>
        <taxon>Metazoa</taxon>
        <taxon>Chordata</taxon>
        <taxon>Craniata</taxon>
        <taxon>Vertebrata</taxon>
        <taxon>Euteleostomi</taxon>
        <taxon>Archelosauria</taxon>
        <taxon>Archosauria</taxon>
        <taxon>Dinosauria</taxon>
        <taxon>Saurischia</taxon>
        <taxon>Theropoda</taxon>
        <taxon>Coelurosauria</taxon>
        <taxon>Aves</taxon>
        <taxon>Neognathae</taxon>
        <taxon>Neoaves</taxon>
        <taxon>Telluraves</taxon>
        <taxon>Australaves</taxon>
        <taxon>Passeriformes</taxon>
        <taxon>Passeroidea</taxon>
        <taxon>Fringillidae</taxon>
        <taxon>Carduelinae</taxon>
        <taxon>Loxia</taxon>
    </lineage>
</organism>
<dbReference type="GO" id="GO:0005634">
    <property type="term" value="C:nucleus"/>
    <property type="evidence" value="ECO:0007669"/>
    <property type="project" value="TreeGrafter"/>
</dbReference>
<feature type="region of interest" description="Disordered" evidence="1">
    <location>
        <begin position="277"/>
        <end position="302"/>
    </location>
</feature>
<dbReference type="GO" id="GO:0035861">
    <property type="term" value="C:site of double-strand break"/>
    <property type="evidence" value="ECO:0007669"/>
    <property type="project" value="TreeGrafter"/>
</dbReference>
<feature type="region of interest" description="Disordered" evidence="1">
    <location>
        <begin position="78"/>
        <end position="106"/>
    </location>
</feature>
<evidence type="ECO:0000313" key="3">
    <source>
        <dbReference type="EMBL" id="NWY93651.1"/>
    </source>
</evidence>
<sequence length="733" mass="78748">LFFQHFTYLKQVLYTHQKMKKSKTWQDGILRVRTGRNQATLFDDKGQCLESIFIKSQVTPGDDLESERYLITVEAAKVSEKPSEEQPKQAETPAVGRNGVKPALLPPRHLPVGLKRKFTGFRGPRQVEKKTPEVEDEGKAAVLPSSKECQGSFPSQFYSSSPLFSTVCRKDAGRSPSAGCQEEGCRDNGREQMSVSSLLSAPFSGSWEGTEKQNCHQLAGKQESPLLKGGTGAGAVSHHIRSTAQIIALLNSKPAQGHRDPTSGATSCLSRVQAAQNAGSWDKKSPALPARLGEPGKGLVPDTQHLPFVQGNVHDAKDWNVLNSLPNSAEQPCGEEVTGHSQDKKVNNLSQDLQDGYSRNSYFLPESTLSRMSDSQFVPSSGDISHSASPTTFESHLLGYREHSGTESLRGNCSEEMHSELHPRQYSEGVSSDLELSGDVTLAEAGIGKEDFQGQGAALSPHLKPHSCCEVETHSKNEVKCSKSDGERGPPPQLCDNDARRTAEDAAKQTITQVELLGDGHNIKEISESQSSFEGSDQEEDLDGCAALTINGTSWVKKQHSDLLPGDTSVNECHPESTLFEDTGSLTGVSPSTIISALDKKTEEGVTQLACMESPDAGSEHFWASESDAVKPGSPLLALSQKSDPLGAGYSSPEETAVGGTVLENAESITASPEACQGETVGVDCLKCTAVAENSSGLPALVNDIALLRALTQHSTALESLQRMEENTSMFCE</sequence>
<dbReference type="PANTHER" id="PTHR28535">
    <property type="entry name" value="ZINC FINGER GRF-TYPE CONTAINING 1"/>
    <property type="match status" value="1"/>
</dbReference>
<dbReference type="Pfam" id="PF10382">
    <property type="entry name" value="ZGRF1-like_N"/>
    <property type="match status" value="1"/>
</dbReference>
<proteinExistence type="predicted"/>
<feature type="non-terminal residue" evidence="3">
    <location>
        <position position="1"/>
    </location>
</feature>
<keyword evidence="4" id="KW-1185">Reference proteome</keyword>
<evidence type="ECO:0000256" key="1">
    <source>
        <dbReference type="SAM" id="MobiDB-lite"/>
    </source>
</evidence>
<dbReference type="OrthoDB" id="6513042at2759"/>
<gene>
    <name evidence="3" type="primary">Zgrf1_1</name>
    <name evidence="3" type="ORF">LOXCUR_R15156</name>
</gene>
<feature type="non-terminal residue" evidence="3">
    <location>
        <position position="733"/>
    </location>
</feature>
<name>A0A7K7IJ05_LOXCU</name>
<dbReference type="InterPro" id="IPR052800">
    <property type="entry name" value="DNA_Repair_Helicase_ZGRF1"/>
</dbReference>
<evidence type="ECO:0000259" key="2">
    <source>
        <dbReference type="Pfam" id="PF10382"/>
    </source>
</evidence>
<feature type="domain" description="5'-3' DNA helicase ZGRF1-like N-terminal" evidence="2">
    <location>
        <begin position="11"/>
        <end position="77"/>
    </location>
</feature>
<reference evidence="3 4" key="1">
    <citation type="submission" date="2019-09" db="EMBL/GenBank/DDBJ databases">
        <title>Bird 10,000 Genomes (B10K) Project - Family phase.</title>
        <authorList>
            <person name="Zhang G."/>
        </authorList>
    </citation>
    <scope>NUCLEOTIDE SEQUENCE [LARGE SCALE GENOMIC DNA]</scope>
    <source>
        <strain evidence="3">OUT-0011</strain>
        <tissue evidence="3">Muscle</tissue>
    </source>
</reference>
<accession>A0A7K7IJ05</accession>
<feature type="compositionally biased region" description="Basic and acidic residues" evidence="1">
    <location>
        <begin position="78"/>
        <end position="88"/>
    </location>
</feature>
<dbReference type="EMBL" id="VZSM01001803">
    <property type="protein sequence ID" value="NWY93651.1"/>
    <property type="molecule type" value="Genomic_DNA"/>
</dbReference>
<dbReference type="AlphaFoldDB" id="A0A7K7IJ05"/>
<protein>
    <submittedName>
        <fullName evidence="3">ZGRF1 protein</fullName>
    </submittedName>
</protein>